<protein>
    <submittedName>
        <fullName evidence="2">Uncharacterized protein</fullName>
    </submittedName>
</protein>
<organism evidence="2 3">
    <name type="scientific">Vitrella brassicaformis (strain CCMP3155)</name>
    <dbReference type="NCBI Taxonomy" id="1169540"/>
    <lineage>
        <taxon>Eukaryota</taxon>
        <taxon>Sar</taxon>
        <taxon>Alveolata</taxon>
        <taxon>Colpodellida</taxon>
        <taxon>Vitrellaceae</taxon>
        <taxon>Vitrella</taxon>
    </lineage>
</organism>
<proteinExistence type="predicted"/>
<sequence length="812" mass="89304">MSMGGDGSASERDRLEVLLLDWVLSQEHGAAAEIKRAFLATKSRMARDQQALPLIQVDLEELDVLHMLDAAPELGVLVVQRFTMFYELLKHVIWRLLSNLDQSAAYLGLDDDTGTDMTDDDKDKYVPPSKELVIIYFSSCTYIRAPVSSFSTSSLYAQTGSLIRIDDGVVISCSPLQHRSLVQVFSPQCMCVKDGDGMIDMGDTDVLLRVSRFGTPIKPKSEVYKCVTCKKEYQELTNRRTYTTYREVLISVSQDSNGFSRTPLTVTVEGKLAETFLQKYPLGSRADFKVVPLPPSLGSTNGKVRVWALDVSPPNEPSALLGDGTPSRPSGDVRFYECLPMAAAAPAAAAAGHGGGDSYREMQFSQDDFSDWTALLERAQMLAKDHLPTDSCGIPRVVLLLSAALAYENFLPLDPQLYSFWSGNFAFETGGSRWEHHIAEDEEGQVMAAGRMDDRMSMTDVTSATVSRLGTADMFANDLPYQPIHCLFTGDDDVMLRKLLLGAAQCLPHCFVFDAKHHDPTTLLLYRIAIFNLSDDELTAKQREVFTEVLSHGRVKLAKAGYHRANVTLWAFYVTGPKKASKSPMSTIKPLLPYFDSVIDLTGLFDAMEPTSLAIHVKQEDGEEDERIADSCALAKVINFWGLMEVDGGNNAALGDARRKTVGEVFERRPNKQQQGRQGRVRRTAPPIPIPVDVSTGPSAFSLSEPSHSLLRDYQGALQLHHQALTSLEMRTIIKLAAATTKLVRRPVRSLKAVDIAIALMFLENSRSVKNNAGGGSDGVAGLGSFSLAGTDDAASPLQRFESRIATLFHCY</sequence>
<evidence type="ECO:0000256" key="1">
    <source>
        <dbReference type="SAM" id="MobiDB-lite"/>
    </source>
</evidence>
<dbReference type="InParanoid" id="A0A0G4GI72"/>
<evidence type="ECO:0000313" key="2">
    <source>
        <dbReference type="EMBL" id="CEM29467.1"/>
    </source>
</evidence>
<keyword evidence="3" id="KW-1185">Reference proteome</keyword>
<gene>
    <name evidence="2" type="ORF">Vbra_17823</name>
</gene>
<name>A0A0G4GI72_VITBC</name>
<accession>A0A0G4GI72</accession>
<reference evidence="2 3" key="1">
    <citation type="submission" date="2014-11" db="EMBL/GenBank/DDBJ databases">
        <authorList>
            <person name="Zhu J."/>
            <person name="Qi W."/>
            <person name="Song R."/>
        </authorList>
    </citation>
    <scope>NUCLEOTIDE SEQUENCE [LARGE SCALE GENOMIC DNA]</scope>
</reference>
<evidence type="ECO:0000313" key="3">
    <source>
        <dbReference type="Proteomes" id="UP000041254"/>
    </source>
</evidence>
<dbReference type="AlphaFoldDB" id="A0A0G4GI72"/>
<feature type="region of interest" description="Disordered" evidence="1">
    <location>
        <begin position="668"/>
        <end position="689"/>
    </location>
</feature>
<dbReference type="VEuPathDB" id="CryptoDB:Vbra_17823"/>
<dbReference type="Proteomes" id="UP000041254">
    <property type="component" value="Unassembled WGS sequence"/>
</dbReference>
<dbReference type="EMBL" id="CDMY01000677">
    <property type="protein sequence ID" value="CEM29467.1"/>
    <property type="molecule type" value="Genomic_DNA"/>
</dbReference>